<dbReference type="AlphaFoldDB" id="A0A6J5XS39"/>
<feature type="region of interest" description="Disordered" evidence="1">
    <location>
        <begin position="219"/>
        <end position="244"/>
    </location>
</feature>
<name>A0A6J5XS39_PRUAR</name>
<dbReference type="Proteomes" id="UP000507245">
    <property type="component" value="Unassembled WGS sequence"/>
</dbReference>
<proteinExistence type="predicted"/>
<dbReference type="EMBL" id="CAEKKB010000007">
    <property type="protein sequence ID" value="CAB4316766.1"/>
    <property type="molecule type" value="Genomic_DNA"/>
</dbReference>
<evidence type="ECO:0000256" key="1">
    <source>
        <dbReference type="SAM" id="MobiDB-lite"/>
    </source>
</evidence>
<gene>
    <name evidence="2" type="ORF">ORAREDHAP_LOCUS43004</name>
</gene>
<dbReference type="OrthoDB" id="1752468at2759"/>
<protein>
    <recommendedName>
        <fullName evidence="4">MBD domain-containing protein</fullName>
    </recommendedName>
</protein>
<evidence type="ECO:0000313" key="3">
    <source>
        <dbReference type="Proteomes" id="UP000507245"/>
    </source>
</evidence>
<reference evidence="3" key="1">
    <citation type="journal article" date="2020" name="Genome Biol.">
        <title>Gamete binning: chromosome-level and haplotype-resolved genome assembly enabled by high-throughput single-cell sequencing of gamete genomes.</title>
        <authorList>
            <person name="Campoy J.A."/>
            <person name="Sun H."/>
            <person name="Goel M."/>
            <person name="Jiao W.-B."/>
            <person name="Folz-Donahue K."/>
            <person name="Wang N."/>
            <person name="Rubio M."/>
            <person name="Liu C."/>
            <person name="Kukat C."/>
            <person name="Ruiz D."/>
            <person name="Huettel B."/>
            <person name="Schneeberger K."/>
        </authorList>
    </citation>
    <scope>NUCLEOTIDE SEQUENCE [LARGE SCALE GENOMIC DNA]</scope>
    <source>
        <strain evidence="3">cv. Rojo Pasion</strain>
    </source>
</reference>
<sequence>MSSSSNNNILLPLSVLDELALVVSQYIPSLDFGIDFNNLPEDVLATGQAQPLAAYPNPSALESSSAQINEELHNQLFKSLKESVAEVTSALKSQSFEQPQPYTQRPIILADAPEASRRSRGPTTPAGQLTAVCFKLPEAFYRNDIDVEKLVPPEANQNPNTQIERKFSFFQRLGGWSIERKWRSNGKNSDMYYRQEGAKSTFRSVGEVVRYIMYEEDPATNKGKEQEQGEDGSEIKRSRKRNFNHYNDSGVSAVLMSHPRNMEIGGPSHVMNCDDFTIDDVEIIGDDERYYLHQNALDQERQANARFTTDNGPTVADDQSYYLDDEMYAIIRDLNPHWVDENLMLEAALAVSNRRREDVINV</sequence>
<evidence type="ECO:0008006" key="4">
    <source>
        <dbReference type="Google" id="ProtNLM"/>
    </source>
</evidence>
<organism evidence="2 3">
    <name type="scientific">Prunus armeniaca</name>
    <name type="common">Apricot</name>
    <name type="synonym">Armeniaca vulgaris</name>
    <dbReference type="NCBI Taxonomy" id="36596"/>
    <lineage>
        <taxon>Eukaryota</taxon>
        <taxon>Viridiplantae</taxon>
        <taxon>Streptophyta</taxon>
        <taxon>Embryophyta</taxon>
        <taxon>Tracheophyta</taxon>
        <taxon>Spermatophyta</taxon>
        <taxon>Magnoliopsida</taxon>
        <taxon>eudicotyledons</taxon>
        <taxon>Gunneridae</taxon>
        <taxon>Pentapetalae</taxon>
        <taxon>rosids</taxon>
        <taxon>fabids</taxon>
        <taxon>Rosales</taxon>
        <taxon>Rosaceae</taxon>
        <taxon>Amygdaloideae</taxon>
        <taxon>Amygdaleae</taxon>
        <taxon>Prunus</taxon>
    </lineage>
</organism>
<accession>A0A6J5XS39</accession>
<keyword evidence="3" id="KW-1185">Reference proteome</keyword>
<evidence type="ECO:0000313" key="2">
    <source>
        <dbReference type="EMBL" id="CAB4316766.1"/>
    </source>
</evidence>